<evidence type="ECO:0000256" key="1">
    <source>
        <dbReference type="SAM" id="MobiDB-lite"/>
    </source>
</evidence>
<evidence type="ECO:0000313" key="3">
    <source>
        <dbReference type="Proteomes" id="UP000005641"/>
    </source>
</evidence>
<feature type="region of interest" description="Disordered" evidence="1">
    <location>
        <begin position="108"/>
        <end position="134"/>
    </location>
</feature>
<accession>S7V475</accession>
<feature type="region of interest" description="Disordered" evidence="1">
    <location>
        <begin position="73"/>
        <end position="96"/>
    </location>
</feature>
<protein>
    <submittedName>
        <fullName evidence="2">Uncharacterized protein</fullName>
    </submittedName>
</protein>
<name>S7V475_TOXGG</name>
<dbReference type="Proteomes" id="UP000005641">
    <property type="component" value="Unassembled WGS sequence"/>
</dbReference>
<reference evidence="2 3" key="2">
    <citation type="submission" date="2013-05" db="EMBL/GenBank/DDBJ databases">
        <authorList>
            <person name="Sibley D."/>
            <person name="Venepally P."/>
            <person name="Karamycheva S."/>
            <person name="Hadjithomas M."/>
            <person name="Khan A."/>
            <person name="Brunk B."/>
            <person name="Roos D."/>
            <person name="Caler E."/>
            <person name="Lorenzi H."/>
        </authorList>
    </citation>
    <scope>NUCLEOTIDE SEQUENCE [LARGE SCALE GENOMIC DNA]</scope>
    <source>
        <strain evidence="2 3">GT1</strain>
    </source>
</reference>
<organism evidence="2 3">
    <name type="scientific">Toxoplasma gondii (strain ATCC 50853 / GT1)</name>
    <dbReference type="NCBI Taxonomy" id="507601"/>
    <lineage>
        <taxon>Eukaryota</taxon>
        <taxon>Sar</taxon>
        <taxon>Alveolata</taxon>
        <taxon>Apicomplexa</taxon>
        <taxon>Conoidasida</taxon>
        <taxon>Coccidia</taxon>
        <taxon>Eucoccidiorida</taxon>
        <taxon>Eimeriorina</taxon>
        <taxon>Sarcocystidae</taxon>
        <taxon>Toxoplasma</taxon>
    </lineage>
</organism>
<gene>
    <name evidence="2" type="ORF">TGGT1_270130</name>
</gene>
<comment type="caution">
    <text evidence="2">The sequence shown here is derived from an EMBL/GenBank/DDBJ whole genome shotgun (WGS) entry which is preliminary data.</text>
</comment>
<reference evidence="2 3" key="1">
    <citation type="submission" date="2006-05" db="EMBL/GenBank/DDBJ databases">
        <authorList>
            <person name="Paulsen I."/>
        </authorList>
    </citation>
    <scope>NUCLEOTIDE SEQUENCE [LARGE SCALE GENOMIC DNA]</scope>
    <source>
        <strain evidence="2 3">GT1</strain>
    </source>
</reference>
<dbReference type="EMBL" id="AAQM03000013">
    <property type="protein sequence ID" value="EPR64731.1"/>
    <property type="molecule type" value="Genomic_DNA"/>
</dbReference>
<dbReference type="AlphaFoldDB" id="S7V475"/>
<dbReference type="VEuPathDB" id="ToxoDB:TGGT1_270130"/>
<sequence>MSQRSREGDKERTTKIKNTSACLCAKSCEYVVAEVDRQDLARKTVSKETRCLAHASRLTLRCLYTSKLHNSRAGNTGEFSKSDRWKSHGSPPPLSLTTSLRRMCASVCPRKKENRRPANPQTTTLSADRPRGDSCLQSRRDTVALKRVRPLAIFSQMLLPLIFEKAGRFSSDRYRRKGVLHFRESSPNRPNSTKRDGFCGMQQNFPGSCMRRTVLMECLCSVVLWRPALQNTFAVT</sequence>
<evidence type="ECO:0000313" key="2">
    <source>
        <dbReference type="EMBL" id="EPR64731.1"/>
    </source>
</evidence>
<proteinExistence type="predicted"/>